<protein>
    <recommendedName>
        <fullName evidence="2">diacylglycerol kinase (ATP)</fullName>
        <ecNumber evidence="2">2.7.1.107</ecNumber>
    </recommendedName>
</protein>
<evidence type="ECO:0000313" key="8">
    <source>
        <dbReference type="EMBL" id="KAK8896821.1"/>
    </source>
</evidence>
<dbReference type="InterPro" id="IPR016064">
    <property type="entry name" value="NAD/diacylglycerol_kinase_sf"/>
</dbReference>
<accession>A0ABR2L1H3</accession>
<comment type="caution">
    <text evidence="8">The sequence shown here is derived from an EMBL/GenBank/DDBJ whole genome shotgun (WGS) entry which is preliminary data.</text>
</comment>
<dbReference type="InterPro" id="IPR001206">
    <property type="entry name" value="Diacylglycerol_kinase_cat_dom"/>
</dbReference>
<evidence type="ECO:0000259" key="7">
    <source>
        <dbReference type="PROSITE" id="PS50146"/>
    </source>
</evidence>
<dbReference type="Proteomes" id="UP001470230">
    <property type="component" value="Unassembled WGS sequence"/>
</dbReference>
<gene>
    <name evidence="8" type="ORF">M9Y10_014742</name>
</gene>
<comment type="similarity">
    <text evidence="1">Belongs to the eukaryotic diacylglycerol kinase family.</text>
</comment>
<evidence type="ECO:0000256" key="1">
    <source>
        <dbReference type="ARBA" id="ARBA00009280"/>
    </source>
</evidence>
<evidence type="ECO:0000256" key="4">
    <source>
        <dbReference type="ARBA" id="ARBA00022741"/>
    </source>
</evidence>
<dbReference type="PROSITE" id="PS50146">
    <property type="entry name" value="DAGK"/>
    <property type="match status" value="1"/>
</dbReference>
<keyword evidence="4" id="KW-0547">Nucleotide-binding</keyword>
<evidence type="ECO:0000256" key="6">
    <source>
        <dbReference type="ARBA" id="ARBA00022840"/>
    </source>
</evidence>
<dbReference type="EC" id="2.7.1.107" evidence="2"/>
<dbReference type="Pfam" id="PF00609">
    <property type="entry name" value="DAGK_acc"/>
    <property type="match status" value="1"/>
</dbReference>
<dbReference type="EMBL" id="JAPFFF010000002">
    <property type="protein sequence ID" value="KAK8896821.1"/>
    <property type="molecule type" value="Genomic_DNA"/>
</dbReference>
<keyword evidence="3" id="KW-0808">Transferase</keyword>
<reference evidence="8 9" key="1">
    <citation type="submission" date="2024-04" db="EMBL/GenBank/DDBJ databases">
        <title>Tritrichomonas musculus Genome.</title>
        <authorList>
            <person name="Alves-Ferreira E."/>
            <person name="Grigg M."/>
            <person name="Lorenzi H."/>
            <person name="Galac M."/>
        </authorList>
    </citation>
    <scope>NUCLEOTIDE SEQUENCE [LARGE SCALE GENOMIC DNA]</scope>
    <source>
        <strain evidence="8 9">EAF2021</strain>
    </source>
</reference>
<keyword evidence="5" id="KW-0418">Kinase</keyword>
<organism evidence="8 9">
    <name type="scientific">Tritrichomonas musculus</name>
    <dbReference type="NCBI Taxonomy" id="1915356"/>
    <lineage>
        <taxon>Eukaryota</taxon>
        <taxon>Metamonada</taxon>
        <taxon>Parabasalia</taxon>
        <taxon>Tritrichomonadida</taxon>
        <taxon>Tritrichomonadidae</taxon>
        <taxon>Tritrichomonas</taxon>
    </lineage>
</organism>
<feature type="domain" description="DAGKc" evidence="7">
    <location>
        <begin position="1"/>
        <end position="72"/>
    </location>
</feature>
<dbReference type="SMART" id="SM00045">
    <property type="entry name" value="DAGKa"/>
    <property type="match status" value="1"/>
</dbReference>
<dbReference type="PANTHER" id="PTHR11255">
    <property type="entry name" value="DIACYLGLYCEROL KINASE"/>
    <property type="match status" value="1"/>
</dbReference>
<name>A0ABR2L1H3_9EUKA</name>
<keyword evidence="6" id="KW-0067">ATP-binding</keyword>
<keyword evidence="9" id="KW-1185">Reference proteome</keyword>
<dbReference type="Pfam" id="PF00781">
    <property type="entry name" value="DAGK_cat"/>
    <property type="match status" value="1"/>
</dbReference>
<sequence>MLKDFYGHDNDCFRPPLSVIPLGTGNDMSNMLGWGDSFELINLPFVNNRVNNIIEKDYISKNIDIWRVTIKDETENTNEIMMLNYFSIGVDANIAKKFSETRNQNPQLFSSHIASKMMYIPVSLSADNSKLLKDYLTGHYIDKDDNQIQLIFENYSKTFVCQAITKIYGGKDLWKSEDRAVDDGMFEIIQTGGIFHLAVSQIGIKDSTNINNAKKASLQTKEGVVYQVDGEPYTTSGPSTFLIERIGSYPMLFCKEK</sequence>
<dbReference type="PANTHER" id="PTHR11255:SF121">
    <property type="entry name" value="DIACYLGLYCEROL KINASE (ATP)"/>
    <property type="match status" value="1"/>
</dbReference>
<evidence type="ECO:0000256" key="2">
    <source>
        <dbReference type="ARBA" id="ARBA00012133"/>
    </source>
</evidence>
<dbReference type="InterPro" id="IPR000756">
    <property type="entry name" value="Diacylglycerol_kin_accessory"/>
</dbReference>
<proteinExistence type="inferred from homology"/>
<dbReference type="SUPFAM" id="SSF111331">
    <property type="entry name" value="NAD kinase/diacylglycerol kinase-like"/>
    <property type="match status" value="1"/>
</dbReference>
<evidence type="ECO:0000313" key="9">
    <source>
        <dbReference type="Proteomes" id="UP001470230"/>
    </source>
</evidence>
<evidence type="ECO:0000256" key="3">
    <source>
        <dbReference type="ARBA" id="ARBA00022679"/>
    </source>
</evidence>
<dbReference type="InterPro" id="IPR037607">
    <property type="entry name" value="DGK"/>
</dbReference>
<evidence type="ECO:0000256" key="5">
    <source>
        <dbReference type="ARBA" id="ARBA00022777"/>
    </source>
</evidence>